<keyword evidence="2" id="KW-1185">Reference proteome</keyword>
<dbReference type="OrthoDB" id="480631at2"/>
<reference evidence="1 2" key="1">
    <citation type="submission" date="2019-01" db="EMBL/GenBank/DDBJ databases">
        <authorList>
            <person name="Brito A."/>
        </authorList>
    </citation>
    <scope>NUCLEOTIDE SEQUENCE [LARGE SCALE GENOMIC DNA]</scope>
    <source>
        <strain evidence="1">1</strain>
    </source>
</reference>
<dbReference type="EMBL" id="CAACVJ010000368">
    <property type="protein sequence ID" value="VEP16281.1"/>
    <property type="molecule type" value="Genomic_DNA"/>
</dbReference>
<evidence type="ECO:0000313" key="2">
    <source>
        <dbReference type="Proteomes" id="UP000320055"/>
    </source>
</evidence>
<proteinExistence type="predicted"/>
<organism evidence="1 2">
    <name type="scientific">Hyella patelloides LEGE 07179</name>
    <dbReference type="NCBI Taxonomy" id="945734"/>
    <lineage>
        <taxon>Bacteria</taxon>
        <taxon>Bacillati</taxon>
        <taxon>Cyanobacteriota</taxon>
        <taxon>Cyanophyceae</taxon>
        <taxon>Pleurocapsales</taxon>
        <taxon>Hyellaceae</taxon>
        <taxon>Hyella</taxon>
    </lineage>
</organism>
<dbReference type="Proteomes" id="UP000320055">
    <property type="component" value="Unassembled WGS sequence"/>
</dbReference>
<evidence type="ECO:0000313" key="1">
    <source>
        <dbReference type="EMBL" id="VEP16281.1"/>
    </source>
</evidence>
<dbReference type="AlphaFoldDB" id="A0A563VXY2"/>
<protein>
    <submittedName>
        <fullName evidence="1">Uncharacterized protein</fullName>
    </submittedName>
</protein>
<sequence>MFNFNNRILVSCLTGIVSFSAIVSLQVESLKQQIKIKNQSTKAYIQQEKHRKAQANIQQKIPSFGYNNLIADWAFLQYIQYFGDTEAREVTGYSVITDYFETIVNKDPKFIDANLILSTTNSIFAGNPQKTVSLLEKSLESITPEMSPYPFFIWGYKAIDEVLLLGDIEAAKKSYQTAASWAEVSNVVGSDVIAKRYLETVAFLETNPDSTTIQISGWTMILSNNSDRQIREYALKKIEELGGIVTVNPNGKISIKAPEKV</sequence>
<name>A0A563VXY2_9CYAN</name>
<gene>
    <name evidence="1" type="ORF">H1P_430009</name>
</gene>
<accession>A0A563VXY2</accession>
<dbReference type="RefSeq" id="WP_144866050.1">
    <property type="nucleotide sequence ID" value="NZ_LR213803.1"/>
</dbReference>